<protein>
    <recommendedName>
        <fullName evidence="8">Embryogenesis-associated protein EMB8</fullName>
    </recommendedName>
</protein>
<comment type="caution">
    <text evidence="6">The sequence shown here is derived from an EMBL/GenBank/DDBJ whole genome shotgun (WGS) entry which is preliminary data.</text>
</comment>
<dbReference type="Pfam" id="PF24930">
    <property type="entry name" value="DUF7750"/>
    <property type="match status" value="1"/>
</dbReference>
<dbReference type="InterPro" id="IPR056652">
    <property type="entry name" value="DUF7750"/>
</dbReference>
<feature type="compositionally biased region" description="Basic and acidic residues" evidence="2">
    <location>
        <begin position="800"/>
        <end position="810"/>
    </location>
</feature>
<keyword evidence="3" id="KW-1133">Transmembrane helix</keyword>
<feature type="region of interest" description="Disordered" evidence="2">
    <location>
        <begin position="1105"/>
        <end position="1131"/>
    </location>
</feature>
<feature type="compositionally biased region" description="Polar residues" evidence="2">
    <location>
        <begin position="752"/>
        <end position="770"/>
    </location>
</feature>
<feature type="compositionally biased region" description="Basic and acidic residues" evidence="2">
    <location>
        <begin position="1383"/>
        <end position="1399"/>
    </location>
</feature>
<dbReference type="GO" id="GO:0047372">
    <property type="term" value="F:monoacylglycerol lipase activity"/>
    <property type="evidence" value="ECO:0007669"/>
    <property type="project" value="TreeGrafter"/>
</dbReference>
<organism evidence="6 7">
    <name type="scientific">Buddleja alternifolia</name>
    <dbReference type="NCBI Taxonomy" id="168488"/>
    <lineage>
        <taxon>Eukaryota</taxon>
        <taxon>Viridiplantae</taxon>
        <taxon>Streptophyta</taxon>
        <taxon>Embryophyta</taxon>
        <taxon>Tracheophyta</taxon>
        <taxon>Spermatophyta</taxon>
        <taxon>Magnoliopsida</taxon>
        <taxon>eudicotyledons</taxon>
        <taxon>Gunneridae</taxon>
        <taxon>Pentapetalae</taxon>
        <taxon>asterids</taxon>
        <taxon>lamiids</taxon>
        <taxon>Lamiales</taxon>
        <taxon>Scrophulariaceae</taxon>
        <taxon>Buddlejeae</taxon>
        <taxon>Buddleja</taxon>
    </lineage>
</organism>
<feature type="domain" description="CAAX prenyl protease 2/Lysostaphin resistance protein A-like" evidence="4">
    <location>
        <begin position="1619"/>
        <end position="1699"/>
    </location>
</feature>
<feature type="region of interest" description="Disordered" evidence="2">
    <location>
        <begin position="535"/>
        <end position="554"/>
    </location>
</feature>
<dbReference type="GO" id="GO:0080120">
    <property type="term" value="P:CAAX-box protein maturation"/>
    <property type="evidence" value="ECO:0007669"/>
    <property type="project" value="UniProtKB-ARBA"/>
</dbReference>
<feature type="region of interest" description="Disordered" evidence="2">
    <location>
        <begin position="1372"/>
        <end position="1399"/>
    </location>
</feature>
<keyword evidence="3" id="KW-0472">Membrane</keyword>
<evidence type="ECO:0008006" key="8">
    <source>
        <dbReference type="Google" id="ProtNLM"/>
    </source>
</evidence>
<feature type="region of interest" description="Disordered" evidence="2">
    <location>
        <begin position="920"/>
        <end position="984"/>
    </location>
</feature>
<feature type="compositionally biased region" description="Polar residues" evidence="2">
    <location>
        <begin position="720"/>
        <end position="743"/>
    </location>
</feature>
<feature type="compositionally biased region" description="Polar residues" evidence="2">
    <location>
        <begin position="819"/>
        <end position="828"/>
    </location>
</feature>
<feature type="compositionally biased region" description="Basic and acidic residues" evidence="2">
    <location>
        <begin position="829"/>
        <end position="844"/>
    </location>
</feature>
<dbReference type="SUPFAM" id="SSF53474">
    <property type="entry name" value="alpha/beta-Hydrolases"/>
    <property type="match status" value="1"/>
</dbReference>
<sequence length="1757" mass="192858">MSLALGHTEFLLPPSPQIKRAVVPSRHHHRAWKRRRLKPLTLRCHFNLTPSPFDTLFHTLISQFPSVNAINYIAPTLGFASALALFFSSNPQKLLQNPKSIDSDIGEWILFTSPTPFNRFVTLRCPSIYFPGNELLENVNEKLVKEDRHYVKLNSGRMIGKSDGEIDETMVYQRVCVSTEDGGVLSLDWPANLDLEEERGLDTTVFIVPGSAEGSNERKIRLFVCECLRRGVFPVVMNPRGSAGSPLTTARLFTAADSDDISTVVQFINKKRPWTTLMGVGWGYGANMMTKYLAELGEKTPLTAATCIDNPFDLEEATRSSVYNMDFDQRHTSGLINILECNKELFQGRGKGFDVEGALSASSIRDFEEAVSMVPYGFDTIEDFYAESSTRDVVGKVKIPVLFIQNDDGTVPLFSIPRSSIAENPYTSLLLCSYSPSTKIMDGRLTLSWCQHLIIEWLTAVELGLLKGRHPLLNDVDVNINPSKGLSLVENRGSSQSERVERLLKLSNVHSTNSPLEMFKANDTATSIQSRSRKDIGGLTPITKGSQQEDSHVSLQSSATIDTVEEEGVDPSDNDIGQVLQTAQVVMNMLDMTMPDTLSDEQKKKVLNAVGQGETLVKALQDAVPEDVRGKLTSVVSGILQSRGSNLKFDKLLSLGHIPDVASGLNPEMQEKDGVPKANGDDNIHFSDQKIGDDPGNGSYKVDSSSDKPPGNMELEKQSPDISQKPNDTGLSQSTNSHDSNSPDLEKVNLNDMGNSLENEQSSGGKNPQTSDRENVSEINANQESSSPFKEPGGAEDNAVDQKKVERESVEGQSDPMEETNNQQNDSSTDQKKGSEAYDAEDKSSAPSPDSGTEVMENEAESSQKKEEKGPTLVPSPNSNAPPNFSVSQALDALTGFDDSTQVAVKSVFNVIEDMIDNLEEGKDNEDNLNEVNETDEAKELSESSISKNHLMNNDHKSQRAENLRRNESSNSGNSHGTLLYDPADSGYEYKEQHHAYGGHNTSSSDTNNTKRQLKTENEISDMPSAREHSAGNLTEPPNSSSEKIPSYLTTFPYGDPLYKEYLKTYLYSKMRNAEPLNVDTTSALYLKYIPEEGQWKLLEQTEDNSAPLDEYSTHEDGYREDQTDTVSRSKSTDNIIEPSYVILDSGKPDRQNEELEEMNMVDDNIEVGDAQSEGSILFIKNLILECLNVEVGRRASAADMEELELQLSRDIEHVASAVTLEAAHGKLHLGKGSDDLPEKLGTIDGENMLKVISSAVEDTQYLKRVLPVGVIVGASLAALRKFFNVAALDNNDGKELALDQVGNSGESLIPVVEKGRTEKDFKKTDNQDNFDSSIGEGEDNIDLEYTKNNNIMVGAVTAALGASAFLVHQQNTETDGNSNEPLIEKENSKDTSRLGDELEKPQNMVTSLAEKAMSVAGPVVPTKDGEVDHERLVAMLTELGQKGGILRLVGKVALLWGGIRGAMSLTDKLISFLRIAERPLLQRILGFVSLVLLLWSPVVVPLLPTLIGSWGTRNPFKVVEFACIAGLYGSIMIMVTLWGKRIRKYDDPLPQYGLDLASFPKFQNFLKGLVGGVTLVLLIHSVNASLGCAHLCWPTTLSPSTSEPVALVKSYGRMLMLIFRGTATATGVSIVEELLFRSWLPREIADDFGYHRSLIISGLVFALSQRSTWEIPGLWLLSLSLSGAQQRSQGSLSLPIGLRTGILASNFILKTGGFLTYQPNLPLWVTGGHPFQPFSGMVGVAFSLVLAVILYPRRPL</sequence>
<keyword evidence="3" id="KW-0812">Transmembrane</keyword>
<dbReference type="PANTHER" id="PTHR10794">
    <property type="entry name" value="ABHYDROLASE DOMAIN-CONTAINING PROTEIN"/>
    <property type="match status" value="1"/>
</dbReference>
<dbReference type="InterPro" id="IPR050960">
    <property type="entry name" value="AB_hydrolase_4_sf"/>
</dbReference>
<reference evidence="6" key="1">
    <citation type="submission" date="2019-10" db="EMBL/GenBank/DDBJ databases">
        <authorList>
            <person name="Zhang R."/>
            <person name="Pan Y."/>
            <person name="Wang J."/>
            <person name="Ma R."/>
            <person name="Yu S."/>
        </authorList>
    </citation>
    <scope>NUCLEOTIDE SEQUENCE</scope>
    <source>
        <strain evidence="6">LA-IB0</strain>
        <tissue evidence="6">Leaf</tissue>
    </source>
</reference>
<feature type="compositionally biased region" description="Low complexity" evidence="2">
    <location>
        <begin position="875"/>
        <end position="887"/>
    </location>
</feature>
<dbReference type="PANTHER" id="PTHR10794:SF92">
    <property type="entry name" value="EMBRYOGENESIS-ASSOCIATED PROTEIN EMB8"/>
    <property type="match status" value="1"/>
</dbReference>
<feature type="domain" description="DUF7750" evidence="5">
    <location>
        <begin position="577"/>
        <end position="641"/>
    </location>
</feature>
<feature type="compositionally biased region" description="Basic and acidic residues" evidence="2">
    <location>
        <begin position="1112"/>
        <end position="1123"/>
    </location>
</feature>
<feature type="transmembrane region" description="Helical" evidence="3">
    <location>
        <begin position="1697"/>
        <end position="1715"/>
    </location>
</feature>
<feature type="region of interest" description="Disordered" evidence="2">
    <location>
        <begin position="1021"/>
        <end position="1044"/>
    </location>
</feature>
<keyword evidence="7" id="KW-1185">Reference proteome</keyword>
<feature type="compositionally biased region" description="Polar residues" evidence="2">
    <location>
        <begin position="777"/>
        <end position="788"/>
    </location>
</feature>
<feature type="compositionally biased region" description="Basic and acidic residues" evidence="2">
    <location>
        <begin position="953"/>
        <end position="968"/>
    </location>
</feature>
<comment type="similarity">
    <text evidence="1">Belongs to the AB hydrolase superfamily. AB hydrolase 4 family.</text>
</comment>
<dbReference type="GO" id="GO:0004175">
    <property type="term" value="F:endopeptidase activity"/>
    <property type="evidence" value="ECO:0007669"/>
    <property type="project" value="UniProtKB-ARBA"/>
</dbReference>
<feature type="transmembrane region" description="Helical" evidence="3">
    <location>
        <begin position="1445"/>
        <end position="1464"/>
    </location>
</feature>
<dbReference type="Proteomes" id="UP000826271">
    <property type="component" value="Unassembled WGS sequence"/>
</dbReference>
<dbReference type="EMBL" id="WHWC01000009">
    <property type="protein sequence ID" value="KAG8376268.1"/>
    <property type="molecule type" value="Genomic_DNA"/>
</dbReference>
<feature type="transmembrane region" description="Helical" evidence="3">
    <location>
        <begin position="1485"/>
        <end position="1508"/>
    </location>
</feature>
<gene>
    <name evidence="6" type="ORF">BUALT_Bualt09G0045600</name>
</gene>
<evidence type="ECO:0000313" key="6">
    <source>
        <dbReference type="EMBL" id="KAG8376268.1"/>
    </source>
</evidence>
<name>A0AAV6XAT8_9LAMI</name>
<dbReference type="Gene3D" id="3.40.50.1820">
    <property type="entry name" value="alpha/beta hydrolase"/>
    <property type="match status" value="1"/>
</dbReference>
<dbReference type="Pfam" id="PF02517">
    <property type="entry name" value="Rce1-like"/>
    <property type="match status" value="1"/>
</dbReference>
<feature type="compositionally biased region" description="Basic and acidic residues" evidence="2">
    <location>
        <begin position="669"/>
        <end position="693"/>
    </location>
</feature>
<evidence type="ECO:0000256" key="2">
    <source>
        <dbReference type="SAM" id="MobiDB-lite"/>
    </source>
</evidence>
<feature type="transmembrane region" description="Helical" evidence="3">
    <location>
        <begin position="1735"/>
        <end position="1752"/>
    </location>
</feature>
<feature type="compositionally biased region" description="Polar residues" evidence="2">
    <location>
        <begin position="943"/>
        <end position="952"/>
    </location>
</feature>
<evidence type="ECO:0000259" key="5">
    <source>
        <dbReference type="Pfam" id="PF24930"/>
    </source>
</evidence>
<evidence type="ECO:0000313" key="7">
    <source>
        <dbReference type="Proteomes" id="UP000826271"/>
    </source>
</evidence>
<feature type="transmembrane region" description="Helical" evidence="3">
    <location>
        <begin position="1520"/>
        <end position="1540"/>
    </location>
</feature>
<feature type="compositionally biased region" description="Polar residues" evidence="2">
    <location>
        <begin position="1032"/>
        <end position="1044"/>
    </location>
</feature>
<dbReference type="InterPro" id="IPR003675">
    <property type="entry name" value="Rce1/LyrA-like_dom"/>
</dbReference>
<evidence type="ECO:0000256" key="3">
    <source>
        <dbReference type="SAM" id="Phobius"/>
    </source>
</evidence>
<proteinExistence type="inferred from homology"/>
<feature type="compositionally biased region" description="Polar residues" evidence="2">
    <location>
        <begin position="1372"/>
        <end position="1381"/>
    </location>
</feature>
<dbReference type="GO" id="GO:0034338">
    <property type="term" value="F:short-chain carboxylesterase activity"/>
    <property type="evidence" value="ECO:0007669"/>
    <property type="project" value="TreeGrafter"/>
</dbReference>
<accession>A0AAV6XAT8</accession>
<evidence type="ECO:0000259" key="4">
    <source>
        <dbReference type="Pfam" id="PF02517"/>
    </source>
</evidence>
<evidence type="ECO:0000256" key="1">
    <source>
        <dbReference type="ARBA" id="ARBA00010884"/>
    </source>
</evidence>
<dbReference type="InterPro" id="IPR029058">
    <property type="entry name" value="AB_hydrolase_fold"/>
</dbReference>
<feature type="region of interest" description="Disordered" evidence="2">
    <location>
        <begin position="664"/>
        <end position="887"/>
    </location>
</feature>